<gene>
    <name evidence="2" type="ORF">CBER1_11447</name>
</gene>
<keyword evidence="3" id="KW-1185">Reference proteome</keyword>
<dbReference type="EMBL" id="PNEN01001626">
    <property type="protein sequence ID" value="PPJ53000.1"/>
    <property type="molecule type" value="Genomic_DNA"/>
</dbReference>
<dbReference type="AlphaFoldDB" id="A0A2S6BZU4"/>
<evidence type="ECO:0000313" key="3">
    <source>
        <dbReference type="Proteomes" id="UP000237631"/>
    </source>
</evidence>
<dbReference type="InterPro" id="IPR029063">
    <property type="entry name" value="SAM-dependent_MTases_sf"/>
</dbReference>
<proteinExistence type="predicted"/>
<sequence length="314" mass="35007">MAAATEQNAVKMSATQRSFHQDSEAPYMLPNDAAEHARLERQSRMLSAIMNGKIPHAPLDPNKTQKLLDIGCGTGYVTKTLADKFPNAQVYGVDLTPVPQIRQYPPNVKFLQGNIVTQSPTEWKSLEGDAKLNEHENVFDLCFERLCVNSIPDAPGIIEREFQLLKPGGWIEMHELARPFVFSDGSSVSGIDVMVEMEKIYQEKSGAVLRPGELIPGWMRDAGFINVQTSEYRWPIDMSGASPAIRAEMSDIADGVGAKDQLDVMTSIIKRMHMRGLLNDEEASRMIESAKVFYATDVHLKYMTFTVTIGQKPE</sequence>
<dbReference type="Pfam" id="PF13489">
    <property type="entry name" value="Methyltransf_23"/>
    <property type="match status" value="1"/>
</dbReference>
<dbReference type="GO" id="GO:0008168">
    <property type="term" value="F:methyltransferase activity"/>
    <property type="evidence" value="ECO:0007669"/>
    <property type="project" value="TreeGrafter"/>
</dbReference>
<dbReference type="CDD" id="cd02440">
    <property type="entry name" value="AdoMet_MTases"/>
    <property type="match status" value="1"/>
</dbReference>
<dbReference type="SUPFAM" id="SSF53335">
    <property type="entry name" value="S-adenosyl-L-methionine-dependent methyltransferases"/>
    <property type="match status" value="1"/>
</dbReference>
<evidence type="ECO:0008006" key="4">
    <source>
        <dbReference type="Google" id="ProtNLM"/>
    </source>
</evidence>
<evidence type="ECO:0000256" key="1">
    <source>
        <dbReference type="SAM" id="MobiDB-lite"/>
    </source>
</evidence>
<dbReference type="OrthoDB" id="10017101at2759"/>
<evidence type="ECO:0000313" key="2">
    <source>
        <dbReference type="EMBL" id="PPJ53000.1"/>
    </source>
</evidence>
<comment type="caution">
    <text evidence="2">The sequence shown here is derived from an EMBL/GenBank/DDBJ whole genome shotgun (WGS) entry which is preliminary data.</text>
</comment>
<organism evidence="2 3">
    <name type="scientific">Cercospora berteroae</name>
    <dbReference type="NCBI Taxonomy" id="357750"/>
    <lineage>
        <taxon>Eukaryota</taxon>
        <taxon>Fungi</taxon>
        <taxon>Dikarya</taxon>
        <taxon>Ascomycota</taxon>
        <taxon>Pezizomycotina</taxon>
        <taxon>Dothideomycetes</taxon>
        <taxon>Dothideomycetidae</taxon>
        <taxon>Mycosphaerellales</taxon>
        <taxon>Mycosphaerellaceae</taxon>
        <taxon>Cercospora</taxon>
    </lineage>
</organism>
<dbReference type="Gene3D" id="3.40.50.150">
    <property type="entry name" value="Vaccinia Virus protein VP39"/>
    <property type="match status" value="1"/>
</dbReference>
<dbReference type="PANTHER" id="PTHR43591">
    <property type="entry name" value="METHYLTRANSFERASE"/>
    <property type="match status" value="1"/>
</dbReference>
<accession>A0A2S6BZU4</accession>
<name>A0A2S6BZU4_9PEZI</name>
<feature type="compositionally biased region" description="Polar residues" evidence="1">
    <location>
        <begin position="1"/>
        <end position="18"/>
    </location>
</feature>
<dbReference type="STRING" id="357750.A0A2S6BZU4"/>
<dbReference type="Proteomes" id="UP000237631">
    <property type="component" value="Unassembled WGS sequence"/>
</dbReference>
<protein>
    <recommendedName>
        <fullName evidence="4">Methyltransferase domain-containing protein</fullName>
    </recommendedName>
</protein>
<reference evidence="3" key="1">
    <citation type="journal article" date="2017" name="bioRxiv">
        <title>Conservation of a gene cluster reveals novel cercosporin biosynthetic mechanisms and extends production to the genus Colletotrichum.</title>
        <authorList>
            <person name="de Jonge R."/>
            <person name="Ebert M.K."/>
            <person name="Huitt-Roehl C.R."/>
            <person name="Pal P."/>
            <person name="Suttle J.C."/>
            <person name="Spanner R.E."/>
            <person name="Neubauer J.D."/>
            <person name="Jurick W.M.II."/>
            <person name="Stott K.A."/>
            <person name="Secor G.A."/>
            <person name="Thomma B.P.H.J."/>
            <person name="Van de Peer Y."/>
            <person name="Townsend C.A."/>
            <person name="Bolton M.D."/>
        </authorList>
    </citation>
    <scope>NUCLEOTIDE SEQUENCE [LARGE SCALE GENOMIC DNA]</scope>
    <source>
        <strain evidence="3">CBS538.71</strain>
    </source>
</reference>
<dbReference type="PANTHER" id="PTHR43591:SF10">
    <property type="entry name" value="ABC TRANSMEMBRANE TYPE-1 DOMAIN-CONTAINING PROTEIN-RELATED"/>
    <property type="match status" value="1"/>
</dbReference>
<feature type="region of interest" description="Disordered" evidence="1">
    <location>
        <begin position="1"/>
        <end position="22"/>
    </location>
</feature>